<accession>A0A3Q0RQJ1</accession>
<reference evidence="1" key="2">
    <citation type="submission" date="2025-09" db="UniProtKB">
        <authorList>
            <consortium name="Ensembl"/>
        </authorList>
    </citation>
    <scope>IDENTIFICATION</scope>
</reference>
<name>A0A3Q0RQJ1_AMPCI</name>
<dbReference type="Proteomes" id="UP000261340">
    <property type="component" value="Unplaced"/>
</dbReference>
<dbReference type="AlphaFoldDB" id="A0A3Q0RQJ1"/>
<organism evidence="1 2">
    <name type="scientific">Amphilophus citrinellus</name>
    <name type="common">Midas cichlid</name>
    <name type="synonym">Cichlasoma citrinellum</name>
    <dbReference type="NCBI Taxonomy" id="61819"/>
    <lineage>
        <taxon>Eukaryota</taxon>
        <taxon>Metazoa</taxon>
        <taxon>Chordata</taxon>
        <taxon>Craniata</taxon>
        <taxon>Vertebrata</taxon>
        <taxon>Euteleostomi</taxon>
        <taxon>Actinopterygii</taxon>
        <taxon>Neopterygii</taxon>
        <taxon>Teleostei</taxon>
        <taxon>Neoteleostei</taxon>
        <taxon>Acanthomorphata</taxon>
        <taxon>Ovalentaria</taxon>
        <taxon>Cichlomorphae</taxon>
        <taxon>Cichliformes</taxon>
        <taxon>Cichlidae</taxon>
        <taxon>New World cichlids</taxon>
        <taxon>Cichlasomatinae</taxon>
        <taxon>Heroini</taxon>
        <taxon>Amphilophus</taxon>
    </lineage>
</organism>
<sequence>MAVACCMSTDMSAAGSNLGSEDQSLCSICLNVFTDPSPPPSMVWIFQLWPRLFYT</sequence>
<evidence type="ECO:0000313" key="2">
    <source>
        <dbReference type="Proteomes" id="UP000261340"/>
    </source>
</evidence>
<evidence type="ECO:0008006" key="3">
    <source>
        <dbReference type="Google" id="ProtNLM"/>
    </source>
</evidence>
<keyword evidence="2" id="KW-1185">Reference proteome</keyword>
<protein>
    <recommendedName>
        <fullName evidence="3">Zinc finger RING-type eukaryotic domain-containing protein</fullName>
    </recommendedName>
</protein>
<reference evidence="1" key="1">
    <citation type="submission" date="2025-08" db="UniProtKB">
        <authorList>
            <consortium name="Ensembl"/>
        </authorList>
    </citation>
    <scope>IDENTIFICATION</scope>
</reference>
<dbReference type="Ensembl" id="ENSACIT00000013262.1">
    <property type="protein sequence ID" value="ENSACIP00000012901.1"/>
    <property type="gene ID" value="ENSACIG00000010073.1"/>
</dbReference>
<evidence type="ECO:0000313" key="1">
    <source>
        <dbReference type="Ensembl" id="ENSACIP00000012901.1"/>
    </source>
</evidence>
<proteinExistence type="predicted"/>